<dbReference type="AlphaFoldDB" id="X1I3Y9"/>
<sequence length="91" mass="10172">MKRKVERPWGRKRNGGYIIGTSQLVDALKKGDAVEFEKVTVGTRQLIQLLKLLPGEYCQVSANGRLEIETVQLISRKGKDGVMKAGYVKPK</sequence>
<protein>
    <submittedName>
        <fullName evidence="1">Uncharacterized protein</fullName>
    </submittedName>
</protein>
<name>X1I3Y9_9ZZZZ</name>
<feature type="non-terminal residue" evidence="1">
    <location>
        <position position="91"/>
    </location>
</feature>
<reference evidence="1" key="1">
    <citation type="journal article" date="2014" name="Front. Microbiol.">
        <title>High frequency of phylogenetically diverse reductive dehalogenase-homologous genes in deep subseafloor sedimentary metagenomes.</title>
        <authorList>
            <person name="Kawai M."/>
            <person name="Futagami T."/>
            <person name="Toyoda A."/>
            <person name="Takaki Y."/>
            <person name="Nishi S."/>
            <person name="Hori S."/>
            <person name="Arai W."/>
            <person name="Tsubouchi T."/>
            <person name="Morono Y."/>
            <person name="Uchiyama I."/>
            <person name="Ito T."/>
            <person name="Fujiyama A."/>
            <person name="Inagaki F."/>
            <person name="Takami H."/>
        </authorList>
    </citation>
    <scope>NUCLEOTIDE SEQUENCE</scope>
    <source>
        <strain evidence="1">Expedition CK06-06</strain>
    </source>
</reference>
<evidence type="ECO:0000313" key="1">
    <source>
        <dbReference type="EMBL" id="GAH63990.1"/>
    </source>
</evidence>
<accession>X1I3Y9</accession>
<organism evidence="1">
    <name type="scientific">marine sediment metagenome</name>
    <dbReference type="NCBI Taxonomy" id="412755"/>
    <lineage>
        <taxon>unclassified sequences</taxon>
        <taxon>metagenomes</taxon>
        <taxon>ecological metagenomes</taxon>
    </lineage>
</organism>
<dbReference type="EMBL" id="BARU01030498">
    <property type="protein sequence ID" value="GAH63990.1"/>
    <property type="molecule type" value="Genomic_DNA"/>
</dbReference>
<gene>
    <name evidence="1" type="ORF">S03H2_48379</name>
</gene>
<proteinExistence type="predicted"/>
<comment type="caution">
    <text evidence="1">The sequence shown here is derived from an EMBL/GenBank/DDBJ whole genome shotgun (WGS) entry which is preliminary data.</text>
</comment>